<organism evidence="2 3">
    <name type="scientific">Cellulomonas denverensis</name>
    <dbReference type="NCBI Taxonomy" id="264297"/>
    <lineage>
        <taxon>Bacteria</taxon>
        <taxon>Bacillati</taxon>
        <taxon>Actinomycetota</taxon>
        <taxon>Actinomycetes</taxon>
        <taxon>Micrococcales</taxon>
        <taxon>Cellulomonadaceae</taxon>
        <taxon>Cellulomonas</taxon>
    </lineage>
</organism>
<reference evidence="2 3" key="1">
    <citation type="submission" date="2020-04" db="EMBL/GenBank/DDBJ databases">
        <title>MicrobeNet Type strains.</title>
        <authorList>
            <person name="Nicholson A.C."/>
        </authorList>
    </citation>
    <scope>NUCLEOTIDE SEQUENCE [LARGE SCALE GENOMIC DNA]</scope>
    <source>
        <strain evidence="2 3">ATCC BAA-788</strain>
    </source>
</reference>
<evidence type="ECO:0000256" key="1">
    <source>
        <dbReference type="SAM" id="Phobius"/>
    </source>
</evidence>
<feature type="transmembrane region" description="Helical" evidence="1">
    <location>
        <begin position="497"/>
        <end position="521"/>
    </location>
</feature>
<keyword evidence="1" id="KW-0812">Transmembrane</keyword>
<feature type="transmembrane region" description="Helical" evidence="1">
    <location>
        <begin position="158"/>
        <end position="181"/>
    </location>
</feature>
<gene>
    <name evidence="2" type="ORF">HGA03_01945</name>
</gene>
<dbReference type="Proteomes" id="UP000581206">
    <property type="component" value="Unassembled WGS sequence"/>
</dbReference>
<evidence type="ECO:0000313" key="2">
    <source>
        <dbReference type="EMBL" id="NKY21423.1"/>
    </source>
</evidence>
<keyword evidence="3" id="KW-1185">Reference proteome</keyword>
<feature type="transmembrane region" description="Helical" evidence="1">
    <location>
        <begin position="296"/>
        <end position="318"/>
    </location>
</feature>
<feature type="transmembrane region" description="Helical" evidence="1">
    <location>
        <begin position="123"/>
        <end position="152"/>
    </location>
</feature>
<name>A0A7X6KSN4_9CELL</name>
<protein>
    <submittedName>
        <fullName evidence="2">Anibiotic ABC transporter</fullName>
    </submittedName>
</protein>
<comment type="caution">
    <text evidence="2">The sequence shown here is derived from an EMBL/GenBank/DDBJ whole genome shotgun (WGS) entry which is preliminary data.</text>
</comment>
<feature type="transmembrane region" description="Helical" evidence="1">
    <location>
        <begin position="82"/>
        <end position="102"/>
    </location>
</feature>
<feature type="transmembrane region" description="Helical" evidence="1">
    <location>
        <begin position="17"/>
        <end position="34"/>
    </location>
</feature>
<sequence length="528" mass="53461">MTGAGQLIRIGLRADRIRLLIWAVAIWLITAGSVRSEAQVFDNPGAQAARAELIASPAATALAGPGYGLDDYTLGAMVANELLGWVALPVALMSAFLAVRQLRAAEESGSMELVRAAPVGRTAAVPAAMTVVLIADLVIGAGLVVVLVAAGLALPGAIAFGAGVAGLGLVFGAAGACAAQLAARARTASAVAATLVGVGYLLRAVGDVQARESGSVWSWLSPFGWAQATRAWVDERWWPLLLLPVAAVLLTAGAGLVAARRDLGSALLPDRSGRATASPRLRGLAAVTLRRQGSTLLAWALGSAALCALVGVLARQVLDFIAEEPELAQLLSGGASGSATDPVFARYLVLATCLAAAAGVSGVAALHTEETSGRAGHVLAGPVGRTRWMLAQVVVPFAGSALVLVIGGLAMGLAAAGTLDDPGQIPHLTAASLVTLPVVWSLTGLTALLIGWLPRLLIVGWAYLGYVALAGMLAGLLPEGTDRLSVLRLVPALPGDAMDWAPTLGLGAAALVLFAAGVAGFRRRDLLA</sequence>
<dbReference type="AlphaFoldDB" id="A0A7X6KSN4"/>
<evidence type="ECO:0000313" key="3">
    <source>
        <dbReference type="Proteomes" id="UP000581206"/>
    </source>
</evidence>
<dbReference type="EMBL" id="JAAXOX010000001">
    <property type="protein sequence ID" value="NKY21423.1"/>
    <property type="molecule type" value="Genomic_DNA"/>
</dbReference>
<proteinExistence type="predicted"/>
<keyword evidence="1" id="KW-0472">Membrane</keyword>
<dbReference type="RefSeq" id="WP_168628514.1">
    <property type="nucleotide sequence ID" value="NZ_BONL01000022.1"/>
</dbReference>
<keyword evidence="1" id="KW-1133">Transmembrane helix</keyword>
<accession>A0A7X6KSN4</accession>
<feature type="transmembrane region" description="Helical" evidence="1">
    <location>
        <begin position="456"/>
        <end position="477"/>
    </location>
</feature>
<feature type="transmembrane region" description="Helical" evidence="1">
    <location>
        <begin position="188"/>
        <end position="206"/>
    </location>
</feature>
<feature type="transmembrane region" description="Helical" evidence="1">
    <location>
        <begin position="428"/>
        <end position="449"/>
    </location>
</feature>
<feature type="transmembrane region" description="Helical" evidence="1">
    <location>
        <begin position="344"/>
        <end position="367"/>
    </location>
</feature>
<feature type="transmembrane region" description="Helical" evidence="1">
    <location>
        <begin position="388"/>
        <end position="416"/>
    </location>
</feature>
<feature type="transmembrane region" description="Helical" evidence="1">
    <location>
        <begin position="237"/>
        <end position="259"/>
    </location>
</feature>